<evidence type="ECO:0000256" key="1">
    <source>
        <dbReference type="ARBA" id="ARBA00004496"/>
    </source>
</evidence>
<evidence type="ECO:0000313" key="9">
    <source>
        <dbReference type="Proteomes" id="UP000737171"/>
    </source>
</evidence>
<keyword evidence="9" id="KW-1185">Reference proteome</keyword>
<dbReference type="Proteomes" id="UP000737171">
    <property type="component" value="Unassembled WGS sequence"/>
</dbReference>
<comment type="similarity">
    <text evidence="5">Belongs to the SctL stator family.</text>
</comment>
<proteinExistence type="inferred from homology"/>
<keyword evidence="4" id="KW-0653">Protein transport</keyword>
<accession>A0ABX2ELH0</accession>
<evidence type="ECO:0000256" key="6">
    <source>
        <dbReference type="ARBA" id="ARBA00040494"/>
    </source>
</evidence>
<dbReference type="InterPro" id="IPR012842">
    <property type="entry name" value="T3SS_SctL/SctL2"/>
</dbReference>
<dbReference type="InterPro" id="IPR018035">
    <property type="entry name" value="Flagellar_FliH/T3SS_HrpE"/>
</dbReference>
<dbReference type="RefSeq" id="WP_173126234.1">
    <property type="nucleotide sequence ID" value="NZ_JABRWJ010000006.1"/>
</dbReference>
<dbReference type="EMBL" id="JABRWJ010000006">
    <property type="protein sequence ID" value="NRF69412.1"/>
    <property type="molecule type" value="Genomic_DNA"/>
</dbReference>
<gene>
    <name evidence="8" type="primary">sctL</name>
    <name evidence="8" type="ORF">HLB44_20640</name>
</gene>
<comment type="caution">
    <text evidence="8">The sequence shown here is derived from an EMBL/GenBank/DDBJ whole genome shotgun (WGS) entry which is preliminary data.</text>
</comment>
<dbReference type="NCBIfam" id="TIGR02499">
    <property type="entry name" value="HrpE_YscL_not"/>
    <property type="match status" value="1"/>
</dbReference>
<evidence type="ECO:0000256" key="2">
    <source>
        <dbReference type="ARBA" id="ARBA00022448"/>
    </source>
</evidence>
<organism evidence="8 9">
    <name type="scientific">Pseudaquabacterium terrae</name>
    <dbReference type="NCBI Taxonomy" id="2732868"/>
    <lineage>
        <taxon>Bacteria</taxon>
        <taxon>Pseudomonadati</taxon>
        <taxon>Pseudomonadota</taxon>
        <taxon>Betaproteobacteria</taxon>
        <taxon>Burkholderiales</taxon>
        <taxon>Sphaerotilaceae</taxon>
        <taxon>Pseudaquabacterium</taxon>
    </lineage>
</organism>
<keyword evidence="3" id="KW-0963">Cytoplasm</keyword>
<evidence type="ECO:0000256" key="3">
    <source>
        <dbReference type="ARBA" id="ARBA00022490"/>
    </source>
</evidence>
<keyword evidence="2" id="KW-0813">Transport</keyword>
<protein>
    <recommendedName>
        <fullName evidence="6">Type 3 secretion system stator protein</fullName>
    </recommendedName>
</protein>
<dbReference type="Pfam" id="PF02108">
    <property type="entry name" value="FliH"/>
    <property type="match status" value="1"/>
</dbReference>
<evidence type="ECO:0000259" key="7">
    <source>
        <dbReference type="Pfam" id="PF02108"/>
    </source>
</evidence>
<reference evidence="8 9" key="1">
    <citation type="submission" date="2020-05" db="EMBL/GenBank/DDBJ databases">
        <title>Aquincola sp. isolate from soil.</title>
        <authorList>
            <person name="Han J."/>
            <person name="Kim D.-U."/>
        </authorList>
    </citation>
    <scope>NUCLEOTIDE SEQUENCE [LARGE SCALE GENOMIC DNA]</scope>
    <source>
        <strain evidence="8 9">S2</strain>
    </source>
</reference>
<feature type="domain" description="Flagellar assembly protein FliH/Type III secretion system HrpE" evidence="7">
    <location>
        <begin position="91"/>
        <end position="193"/>
    </location>
</feature>
<dbReference type="PANTHER" id="PTHR34982">
    <property type="entry name" value="YOP PROTEINS TRANSLOCATION PROTEIN L"/>
    <property type="match status" value="1"/>
</dbReference>
<evidence type="ECO:0000313" key="8">
    <source>
        <dbReference type="EMBL" id="NRF69412.1"/>
    </source>
</evidence>
<comment type="subcellular location">
    <subcellularLocation>
        <location evidence="1">Cytoplasm</location>
    </subcellularLocation>
</comment>
<evidence type="ECO:0000256" key="5">
    <source>
        <dbReference type="ARBA" id="ARBA00024335"/>
    </source>
</evidence>
<evidence type="ECO:0000256" key="4">
    <source>
        <dbReference type="ARBA" id="ARBA00022927"/>
    </source>
</evidence>
<dbReference type="PANTHER" id="PTHR34982:SF4">
    <property type="entry name" value="TYPE 3 SECRETION SYSTEM STATOR PROTEIN"/>
    <property type="match status" value="1"/>
</dbReference>
<dbReference type="InterPro" id="IPR051472">
    <property type="entry name" value="T3SS_Stator/FliH"/>
</dbReference>
<name>A0ABX2ELH0_9BURK</name>
<sequence>MGLAYLITSDRLQLLCERKVLKEAEYSALLDSARLIETARAEAARITTAASQQAAQARRDGYAAGLREAKAAHADRLLSVAADDHARLGRMREAMAHLVVRAMSQILADIDPARLYETALQRVQELLRAEAQAVVRVAPAGEPALRAAVARLREGAGWAINLSVHADASLPAGGCVLVTAAGTLDIGIESQLDVLARAMRGHET</sequence>